<dbReference type="Proteomes" id="UP000807504">
    <property type="component" value="Unassembled WGS sequence"/>
</dbReference>
<dbReference type="EMBL" id="JABXBU010000002">
    <property type="protein sequence ID" value="KAF8795242.1"/>
    <property type="molecule type" value="Genomic_DNA"/>
</dbReference>
<gene>
    <name evidence="1" type="ORF">HNY73_003114</name>
</gene>
<reference evidence="1" key="1">
    <citation type="journal article" date="2020" name="bioRxiv">
        <title>Chromosome-level reference genome of the European wasp spider Argiope bruennichi: a resource for studies on range expansion and evolutionary adaptation.</title>
        <authorList>
            <person name="Sheffer M.M."/>
            <person name="Hoppe A."/>
            <person name="Krehenwinkel H."/>
            <person name="Uhl G."/>
            <person name="Kuss A.W."/>
            <person name="Jensen L."/>
            <person name="Jensen C."/>
            <person name="Gillespie R.G."/>
            <person name="Hoff K.J."/>
            <person name="Prost S."/>
        </authorList>
    </citation>
    <scope>NUCLEOTIDE SEQUENCE</scope>
</reference>
<sequence length="120" mass="13867">MKSNESANDYVARARGMATKYHSLGLDVTPRDIVYYTVHGLKGKSSKVREILKTQREKSMDEVLKILREEEHTCYLPTNTRAEGICCSRKNRNSGARLYYICRCPNHIAKDCFYKNKNTN</sequence>
<accession>A0A8T0FWZ1</accession>
<protein>
    <submittedName>
        <fullName evidence="1">Uncharacterized protein</fullName>
    </submittedName>
</protein>
<proteinExistence type="predicted"/>
<evidence type="ECO:0000313" key="1">
    <source>
        <dbReference type="EMBL" id="KAF8795242.1"/>
    </source>
</evidence>
<organism evidence="1 2">
    <name type="scientific">Argiope bruennichi</name>
    <name type="common">Wasp spider</name>
    <name type="synonym">Aranea bruennichi</name>
    <dbReference type="NCBI Taxonomy" id="94029"/>
    <lineage>
        <taxon>Eukaryota</taxon>
        <taxon>Metazoa</taxon>
        <taxon>Ecdysozoa</taxon>
        <taxon>Arthropoda</taxon>
        <taxon>Chelicerata</taxon>
        <taxon>Arachnida</taxon>
        <taxon>Araneae</taxon>
        <taxon>Araneomorphae</taxon>
        <taxon>Entelegynae</taxon>
        <taxon>Araneoidea</taxon>
        <taxon>Araneidae</taxon>
        <taxon>Argiope</taxon>
    </lineage>
</organism>
<name>A0A8T0FWZ1_ARGBR</name>
<reference evidence="1" key="2">
    <citation type="submission" date="2020-06" db="EMBL/GenBank/DDBJ databases">
        <authorList>
            <person name="Sheffer M."/>
        </authorList>
    </citation>
    <scope>NUCLEOTIDE SEQUENCE</scope>
</reference>
<keyword evidence="2" id="KW-1185">Reference proteome</keyword>
<dbReference type="AlphaFoldDB" id="A0A8T0FWZ1"/>
<evidence type="ECO:0000313" key="2">
    <source>
        <dbReference type="Proteomes" id="UP000807504"/>
    </source>
</evidence>
<comment type="caution">
    <text evidence="1">The sequence shown here is derived from an EMBL/GenBank/DDBJ whole genome shotgun (WGS) entry which is preliminary data.</text>
</comment>